<reference evidence="1" key="1">
    <citation type="submission" date="2016-04" db="EMBL/GenBank/DDBJ databases">
        <authorList>
            <person name="Evans L.H."/>
            <person name="Alamgir A."/>
            <person name="Owens N."/>
            <person name="Weber N.D."/>
            <person name="Virtaneva K."/>
            <person name="Barbian K."/>
            <person name="Babar A."/>
            <person name="Rosenke K."/>
        </authorList>
    </citation>
    <scope>NUCLEOTIDE SEQUENCE</scope>
    <source>
        <strain evidence="1">86</strain>
    </source>
</reference>
<dbReference type="AlphaFoldDB" id="A0A212JMD9"/>
<dbReference type="EMBL" id="FLUN01000001">
    <property type="protein sequence ID" value="SBW00606.1"/>
    <property type="molecule type" value="Genomic_DNA"/>
</dbReference>
<sequence>MRGVLTVTIPENADIAWIKSNYDFISSPNAGETREIDVEIRISTFTSDVYWSEMTALK</sequence>
<evidence type="ECO:0000313" key="1">
    <source>
        <dbReference type="EMBL" id="SBW00606.1"/>
    </source>
</evidence>
<accession>A0A212JMD9</accession>
<organism evidence="1">
    <name type="scientific">uncultured Eubacteriales bacterium</name>
    <dbReference type="NCBI Taxonomy" id="172733"/>
    <lineage>
        <taxon>Bacteria</taxon>
        <taxon>Bacillati</taxon>
        <taxon>Bacillota</taxon>
        <taxon>Clostridia</taxon>
        <taxon>Eubacteriales</taxon>
        <taxon>environmental samples</taxon>
    </lineage>
</organism>
<protein>
    <submittedName>
        <fullName evidence="1">Uncharacterized protein</fullName>
    </submittedName>
</protein>
<gene>
    <name evidence="1" type="ORF">KL86CLO1_11365</name>
</gene>
<proteinExistence type="predicted"/>
<name>A0A212JMD9_9FIRM</name>